<reference evidence="2 3" key="1">
    <citation type="journal article" date="2003" name="Science">
        <title>Genome of Geobacter sulfurreducens: metal reduction in subsurface environments.</title>
        <authorList>
            <person name="Methe B.A."/>
            <person name="Nelson K.E."/>
            <person name="Eisen J.A."/>
            <person name="Paulsen I.T."/>
            <person name="Nelson W."/>
            <person name="Heidelberg J.F."/>
            <person name="Wu D."/>
            <person name="Wu M."/>
            <person name="Ward N."/>
            <person name="Beanan M.J."/>
            <person name="Dodson R.J."/>
            <person name="Madupu R."/>
            <person name="Brinkac L.M."/>
            <person name="Daugherty S.C."/>
            <person name="DeBoy R.T."/>
            <person name="Durkin A.S."/>
            <person name="Gwinn M."/>
            <person name="Kolonay J.F."/>
            <person name="Sullivan S.A."/>
            <person name="Haft D.H."/>
            <person name="Selengut J."/>
            <person name="Davidsen T.M."/>
            <person name="Zafar N."/>
            <person name="White O."/>
            <person name="Tran B."/>
            <person name="Romero C."/>
            <person name="Forberger H.A."/>
            <person name="Weidman J."/>
            <person name="Khouri H."/>
            <person name="Feldblyum T.V."/>
            <person name="Utterback T.R."/>
            <person name="Van Aken S.E."/>
            <person name="Lovley D.R."/>
            <person name="Fraser C.M."/>
        </authorList>
    </citation>
    <scope>NUCLEOTIDE SEQUENCE [LARGE SCALE GENOMIC DNA]</scope>
    <source>
        <strain evidence="3">ATCC 51573 / DSM 12127 / PCA</strain>
    </source>
</reference>
<dbReference type="InParanoid" id="I7EF34"/>
<feature type="transmembrane region" description="Helical" evidence="1">
    <location>
        <begin position="20"/>
        <end position="40"/>
    </location>
</feature>
<accession>I7EF34</accession>
<dbReference type="Proteomes" id="UP000000577">
    <property type="component" value="Chromosome"/>
</dbReference>
<keyword evidence="1" id="KW-0472">Membrane</keyword>
<dbReference type="EnsemblBacteria" id="AFP20477">
    <property type="protein sequence ID" value="AFP20477"/>
    <property type="gene ID" value="GSU3581"/>
</dbReference>
<proteinExistence type="predicted"/>
<sequence>MEPIGLFGVNSQFFARLGWYGYLFIILTTTALTIPALDLFRRHRFTKLKFIELRVESSTDGGLHFVRAPENLQVWDFIALFLNHLKKGPAGDTIDAMCRIYIPVLYVRTDDADREILDDLTLREADLKNGDVCFIKGRPRKDEVRFCLSRRDDPTHE</sequence>
<evidence type="ECO:0000313" key="3">
    <source>
        <dbReference type="Proteomes" id="UP000000577"/>
    </source>
</evidence>
<organism evidence="2 3">
    <name type="scientific">Geobacter sulfurreducens (strain ATCC 51573 / DSM 12127 / PCA)</name>
    <dbReference type="NCBI Taxonomy" id="243231"/>
    <lineage>
        <taxon>Bacteria</taxon>
        <taxon>Pseudomonadati</taxon>
        <taxon>Thermodesulfobacteriota</taxon>
        <taxon>Desulfuromonadia</taxon>
        <taxon>Geobacterales</taxon>
        <taxon>Geobacteraceae</taxon>
        <taxon>Geobacter</taxon>
    </lineage>
</organism>
<dbReference type="EMBL" id="AE017180">
    <property type="protein sequence ID" value="AFP20477.1"/>
    <property type="molecule type" value="Genomic_DNA"/>
</dbReference>
<dbReference type="KEGG" id="gsu:GSU3581"/>
<evidence type="ECO:0000256" key="1">
    <source>
        <dbReference type="SAM" id="Phobius"/>
    </source>
</evidence>
<reference evidence="2 3" key="2">
    <citation type="journal article" date="2012" name="BMC Genomics">
        <title>Comparative genomic analysis of Geobacter sulfurreducens KN400, a strain with enhanced capacity for extracellular electron transfer and electricity production.</title>
        <authorList>
            <person name="Butler J.E."/>
            <person name="Young N.D."/>
            <person name="Aklujkar M."/>
            <person name="Lovley D.R."/>
        </authorList>
    </citation>
    <scope>NUCLEOTIDE SEQUENCE [LARGE SCALE GENOMIC DNA]</scope>
    <source>
        <strain evidence="3">ATCC 51573 / DSM 12127 / PCA</strain>
    </source>
</reference>
<gene>
    <name evidence="2" type="ordered locus">GSU3581</name>
</gene>
<name>I7EF34_GEOSL</name>
<protein>
    <submittedName>
        <fullName evidence="2">Uncharacterized protein</fullName>
    </submittedName>
</protein>
<keyword evidence="1" id="KW-1133">Transmembrane helix</keyword>
<dbReference type="HOGENOM" id="CLU_1675409_0_0_7"/>
<evidence type="ECO:0000313" key="2">
    <source>
        <dbReference type="EMBL" id="AFP20477.1"/>
    </source>
</evidence>
<keyword evidence="3" id="KW-1185">Reference proteome</keyword>
<dbReference type="AlphaFoldDB" id="I7EF34"/>
<keyword evidence="1" id="KW-0812">Transmembrane</keyword>
<dbReference type="STRING" id="243231.GSU3581"/>